<protein>
    <recommendedName>
        <fullName evidence="4">CCHC-type domain-containing protein</fullName>
    </recommendedName>
</protein>
<dbReference type="GO" id="GO:0008270">
    <property type="term" value="F:zinc ion binding"/>
    <property type="evidence" value="ECO:0007669"/>
    <property type="project" value="UniProtKB-KW"/>
</dbReference>
<keyword evidence="2" id="KW-0479">Metal-binding</keyword>
<keyword evidence="2" id="KW-0862">Zinc</keyword>
<feature type="non-terminal residue" evidence="5">
    <location>
        <position position="1"/>
    </location>
</feature>
<keyword evidence="2" id="KW-0863">Zinc-finger</keyword>
<sequence length="111" mass="11631">CGEEGHYSRDCTQAGGGDGGGDQGYQSYSGSRGRGGGTRTCYTCGGFGHLSRDCTGDQKCFNCGEVGHVSRDCSRPQAKNCYAVRTIRPHQQRLLDPGALGLGPIPLSLTS</sequence>
<keyword evidence="1" id="KW-0507">mRNA processing</keyword>
<dbReference type="SMART" id="SM00343">
    <property type="entry name" value="ZnF_C2HC"/>
    <property type="match status" value="3"/>
</dbReference>
<dbReference type="Gene3D" id="4.10.60.10">
    <property type="entry name" value="Zinc finger, CCHC-type"/>
    <property type="match status" value="2"/>
</dbReference>
<dbReference type="GO" id="GO:0003676">
    <property type="term" value="F:nucleic acid binding"/>
    <property type="evidence" value="ECO:0007669"/>
    <property type="project" value="InterPro"/>
</dbReference>
<accession>Q4A1V9</accession>
<dbReference type="GO" id="GO:0006397">
    <property type="term" value="P:mRNA processing"/>
    <property type="evidence" value="ECO:0007669"/>
    <property type="project" value="UniProtKB-KW"/>
</dbReference>
<dbReference type="InterPro" id="IPR036875">
    <property type="entry name" value="Znf_CCHC_sf"/>
</dbReference>
<reference evidence="5" key="1">
    <citation type="journal article" date="2006" name="Genome">
        <title>Development and characterization of EST-SSR markers for the crown rust pathogen of ryegrass (Puccinia coronata f.sp. lolii).</title>
        <authorList>
            <person name="Dracatos P.M."/>
            <person name="Dumsday J.L."/>
            <person name="Olle R.S."/>
            <person name="Cogan N.O.I."/>
            <person name="Dobrowolski M.P."/>
            <person name="Fujimori M."/>
            <person name="Roderick H."/>
            <person name="Stewart A.V."/>
            <person name="Smith K.F."/>
            <person name="Forster J.W."/>
        </authorList>
    </citation>
    <scope>NUCLEOTIDE SEQUENCE</scope>
    <source>
        <tissue evidence="5">Urediniospore</tissue>
    </source>
</reference>
<proteinExistence type="predicted"/>
<evidence type="ECO:0000256" key="3">
    <source>
        <dbReference type="SAM" id="MobiDB-lite"/>
    </source>
</evidence>
<dbReference type="InterPro" id="IPR001878">
    <property type="entry name" value="Znf_CCHC"/>
</dbReference>
<feature type="compositionally biased region" description="Gly residues" evidence="3">
    <location>
        <begin position="14"/>
        <end position="23"/>
    </location>
</feature>
<evidence type="ECO:0000259" key="4">
    <source>
        <dbReference type="PROSITE" id="PS50158"/>
    </source>
</evidence>
<dbReference type="Pfam" id="PF00098">
    <property type="entry name" value="zf-CCHC"/>
    <property type="match status" value="3"/>
</dbReference>
<dbReference type="AlphaFoldDB" id="Q4A1V9"/>
<evidence type="ECO:0000256" key="2">
    <source>
        <dbReference type="PROSITE-ProRule" id="PRU00047"/>
    </source>
</evidence>
<feature type="domain" description="CCHC-type" evidence="4">
    <location>
        <begin position="41"/>
        <end position="54"/>
    </location>
</feature>
<feature type="non-terminal residue" evidence="5">
    <location>
        <position position="111"/>
    </location>
</feature>
<dbReference type="EMBL" id="AJ970161">
    <property type="protein sequence ID" value="CAI94743.1"/>
    <property type="molecule type" value="Genomic_DNA"/>
</dbReference>
<evidence type="ECO:0000313" key="5">
    <source>
        <dbReference type="EMBL" id="CAI94743.1"/>
    </source>
</evidence>
<dbReference type="InterPro" id="IPR051714">
    <property type="entry name" value="Znf_CCHC_NABP"/>
</dbReference>
<feature type="region of interest" description="Disordered" evidence="3">
    <location>
        <begin position="1"/>
        <end position="37"/>
    </location>
</feature>
<dbReference type="PANTHER" id="PTHR23002">
    <property type="entry name" value="ZINC FINGER CCHC DOMAIN CONTAINING PROTEIN"/>
    <property type="match status" value="1"/>
</dbReference>
<dbReference type="PROSITE" id="PS50158">
    <property type="entry name" value="ZF_CCHC"/>
    <property type="match status" value="2"/>
</dbReference>
<organism evidence="5">
    <name type="scientific">Puccinia coronata var. lolii</name>
    <dbReference type="NCBI Taxonomy" id="219187"/>
    <lineage>
        <taxon>Eukaryota</taxon>
        <taxon>Fungi</taxon>
        <taxon>Dikarya</taxon>
        <taxon>Basidiomycota</taxon>
        <taxon>Pucciniomycotina</taxon>
        <taxon>Pucciniomycetes</taxon>
        <taxon>Pucciniales</taxon>
        <taxon>Pucciniaceae</taxon>
        <taxon>Puccinia</taxon>
    </lineage>
</organism>
<dbReference type="SUPFAM" id="SSF57756">
    <property type="entry name" value="Retrovirus zinc finger-like domains"/>
    <property type="match status" value="1"/>
</dbReference>
<name>Q4A1V9_9BASI</name>
<evidence type="ECO:0000256" key="1">
    <source>
        <dbReference type="ARBA" id="ARBA00022664"/>
    </source>
</evidence>
<feature type="domain" description="CCHC-type" evidence="4">
    <location>
        <begin position="59"/>
        <end position="73"/>
    </location>
</feature>